<reference evidence="2 3" key="1">
    <citation type="submission" date="2019-07" db="EMBL/GenBank/DDBJ databases">
        <title>Whole genome shotgun sequence of Novosphingobium sediminis NBRC 106119.</title>
        <authorList>
            <person name="Hosoyama A."/>
            <person name="Uohara A."/>
            <person name="Ohji S."/>
            <person name="Ichikawa N."/>
        </authorList>
    </citation>
    <scope>NUCLEOTIDE SEQUENCE [LARGE SCALE GENOMIC DNA]</scope>
    <source>
        <strain evidence="2 3">NBRC 106119</strain>
    </source>
</reference>
<dbReference type="InterPro" id="IPR019301">
    <property type="entry name" value="Flagellar_prot_FlgJ_N"/>
</dbReference>
<evidence type="ECO:0000313" key="2">
    <source>
        <dbReference type="EMBL" id="GEO01770.1"/>
    </source>
</evidence>
<comment type="caution">
    <text evidence="2">The sequence shown here is derived from an EMBL/GenBank/DDBJ whole genome shotgun (WGS) entry which is preliminary data.</text>
</comment>
<dbReference type="OrthoDB" id="8481704at2"/>
<gene>
    <name evidence="2" type="ORF">NSE01_36020</name>
</gene>
<dbReference type="Proteomes" id="UP000321464">
    <property type="component" value="Unassembled WGS sequence"/>
</dbReference>
<keyword evidence="3" id="KW-1185">Reference proteome</keyword>
<dbReference type="EMBL" id="BJYR01000026">
    <property type="protein sequence ID" value="GEO01770.1"/>
    <property type="molecule type" value="Genomic_DNA"/>
</dbReference>
<dbReference type="RefSeq" id="WP_147161086.1">
    <property type="nucleotide sequence ID" value="NZ_BJYR01000026.1"/>
</dbReference>
<evidence type="ECO:0000259" key="1">
    <source>
        <dbReference type="Pfam" id="PF10135"/>
    </source>
</evidence>
<evidence type="ECO:0000313" key="3">
    <source>
        <dbReference type="Proteomes" id="UP000321464"/>
    </source>
</evidence>
<feature type="domain" description="Flagellar protein FlgJ N-terminal" evidence="1">
    <location>
        <begin position="41"/>
        <end position="87"/>
    </location>
</feature>
<dbReference type="Pfam" id="PF10135">
    <property type="entry name" value="Rod-binding"/>
    <property type="match status" value="1"/>
</dbReference>
<proteinExistence type="predicted"/>
<accession>A0A512AQ05</accession>
<sequence length="101" mass="10505">MSPIAPVTAPAAPSASDRAALKKAAQGFEAIFVRQMLAAARATSLAGDDPIFGGQAQETFTQMRDERFADIAAEAGTFGLARQLEAQFAKLLPKAAPAAKE</sequence>
<protein>
    <recommendedName>
        <fullName evidence="1">Flagellar protein FlgJ N-terminal domain-containing protein</fullName>
    </recommendedName>
</protein>
<dbReference type="AlphaFoldDB" id="A0A512AQ05"/>
<name>A0A512AQ05_9SPHN</name>
<organism evidence="2 3">
    <name type="scientific">Novosphingobium sediminis</name>
    <dbReference type="NCBI Taxonomy" id="707214"/>
    <lineage>
        <taxon>Bacteria</taxon>
        <taxon>Pseudomonadati</taxon>
        <taxon>Pseudomonadota</taxon>
        <taxon>Alphaproteobacteria</taxon>
        <taxon>Sphingomonadales</taxon>
        <taxon>Sphingomonadaceae</taxon>
        <taxon>Novosphingobium</taxon>
    </lineage>
</organism>